<dbReference type="PANTHER" id="PTHR21845:SF2">
    <property type="entry name" value="MATRIX-REMODELING-ASSOCIATED PROTEIN 7"/>
    <property type="match status" value="1"/>
</dbReference>
<sequence length="257" mass="26471">MCPKASRLPRLGRGWLSCASQGVRTLPPYTPAYSLCVTTGGRRMPGAGRGRWGSAPGRGAATGRGGLPRGPSGPALGGRGAMEAPAELLAALPALATALALLLAWLLVRRGATASPEPACTPRNPRPGRGHQGPSAVPPLRPRAGGRVRGAGGAWGARGAGEPREPAGPGEPEGPGDPAVASAEAEEQAAEARQKEEQDLDGETGPSSAGPEEDDGEGFSFKYSPGKLRGNQYKKMMTKEELEEEQRIELTSDLTSL</sequence>
<dbReference type="AlphaFoldDB" id="A0A7N9CUZ4"/>
<feature type="compositionally biased region" description="Basic and acidic residues" evidence="1">
    <location>
        <begin position="237"/>
        <end position="250"/>
    </location>
</feature>
<evidence type="ECO:0000256" key="1">
    <source>
        <dbReference type="SAM" id="MobiDB-lite"/>
    </source>
</evidence>
<reference evidence="2 3" key="1">
    <citation type="submission" date="2013-03" db="EMBL/GenBank/DDBJ databases">
        <authorList>
            <person name="Warren W."/>
            <person name="Wilson R.K."/>
        </authorList>
    </citation>
    <scope>NUCLEOTIDE SEQUENCE</scope>
</reference>
<dbReference type="PANTHER" id="PTHR21845">
    <property type="entry name" value="TRANSMEMBRANE ANCHOR PROTEIN 1"/>
    <property type="match status" value="1"/>
</dbReference>
<protein>
    <submittedName>
        <fullName evidence="2">Jumonji domain containing 6, arginine demethylase and lysine hydroxylase</fullName>
    </submittedName>
</protein>
<keyword evidence="3" id="KW-1185">Reference proteome</keyword>
<dbReference type="Ensembl" id="ENSMFAT00000088813.1">
    <property type="protein sequence ID" value="ENSMFAP00000055148.1"/>
    <property type="gene ID" value="ENSMFAG00000039650.2"/>
</dbReference>
<proteinExistence type="predicted"/>
<feature type="compositionally biased region" description="Gly residues" evidence="1">
    <location>
        <begin position="147"/>
        <end position="159"/>
    </location>
</feature>
<dbReference type="InterPro" id="IPR026622">
    <property type="entry name" value="Mxra7"/>
</dbReference>
<dbReference type="GeneTree" id="ENSGT00940000156867"/>
<gene>
    <name evidence="2" type="primary">JMJD6</name>
</gene>
<evidence type="ECO:0000313" key="3">
    <source>
        <dbReference type="Proteomes" id="UP000233100"/>
    </source>
</evidence>
<name>A0A7N9CUZ4_MACFA</name>
<reference evidence="2" key="3">
    <citation type="submission" date="2025-09" db="UniProtKB">
        <authorList>
            <consortium name="Ensembl"/>
        </authorList>
    </citation>
    <scope>IDENTIFICATION</scope>
</reference>
<accession>A0A7N9CUZ4</accession>
<organism evidence="2 3">
    <name type="scientific">Macaca fascicularis</name>
    <name type="common">Crab-eating macaque</name>
    <name type="synonym">Cynomolgus monkey</name>
    <dbReference type="NCBI Taxonomy" id="9541"/>
    <lineage>
        <taxon>Eukaryota</taxon>
        <taxon>Metazoa</taxon>
        <taxon>Chordata</taxon>
        <taxon>Craniata</taxon>
        <taxon>Vertebrata</taxon>
        <taxon>Euteleostomi</taxon>
        <taxon>Mammalia</taxon>
        <taxon>Eutheria</taxon>
        <taxon>Euarchontoglires</taxon>
        <taxon>Primates</taxon>
        <taxon>Haplorrhini</taxon>
        <taxon>Catarrhini</taxon>
        <taxon>Cercopithecidae</taxon>
        <taxon>Cercopithecinae</taxon>
        <taxon>Macaca</taxon>
    </lineage>
</organism>
<feature type="region of interest" description="Disordered" evidence="1">
    <location>
        <begin position="46"/>
        <end position="78"/>
    </location>
</feature>
<reference evidence="2" key="2">
    <citation type="submission" date="2025-08" db="UniProtKB">
        <authorList>
            <consortium name="Ensembl"/>
        </authorList>
    </citation>
    <scope>IDENTIFICATION</scope>
</reference>
<feature type="compositionally biased region" description="Low complexity" evidence="1">
    <location>
        <begin position="46"/>
        <end position="59"/>
    </location>
</feature>
<dbReference type="Bgee" id="ENSMFAG00000039650">
    <property type="expression patterns" value="Expressed in heart and 13 other cell types or tissues"/>
</dbReference>
<evidence type="ECO:0000313" key="2">
    <source>
        <dbReference type="Ensembl" id="ENSMFAP00000055148.1"/>
    </source>
</evidence>
<dbReference type="Proteomes" id="UP000233100">
    <property type="component" value="Chromosome 16"/>
</dbReference>
<feature type="region of interest" description="Disordered" evidence="1">
    <location>
        <begin position="114"/>
        <end position="257"/>
    </location>
</feature>